<evidence type="ECO:0000259" key="2">
    <source>
        <dbReference type="Pfam" id="PF03537"/>
    </source>
</evidence>
<dbReference type="PANTHER" id="PTHR35273:SF2">
    <property type="entry name" value="ALPHA-GALACTOSIDASE"/>
    <property type="match status" value="1"/>
</dbReference>
<dbReference type="Pfam" id="PF03537">
    <property type="entry name" value="Glyco_hydro_114"/>
    <property type="match status" value="1"/>
</dbReference>
<evidence type="ECO:0000313" key="4">
    <source>
        <dbReference type="Proteomes" id="UP001596435"/>
    </source>
</evidence>
<proteinExistence type="predicted"/>
<keyword evidence="4" id="KW-1185">Reference proteome</keyword>
<feature type="region of interest" description="Disordered" evidence="1">
    <location>
        <begin position="38"/>
        <end position="100"/>
    </location>
</feature>
<feature type="compositionally biased region" description="Low complexity" evidence="1">
    <location>
        <begin position="81"/>
        <end position="100"/>
    </location>
</feature>
<dbReference type="InterPro" id="IPR013785">
    <property type="entry name" value="Aldolase_TIM"/>
</dbReference>
<organism evidence="3 4">
    <name type="scientific">Kitasatospora paranensis</name>
    <dbReference type="NCBI Taxonomy" id="258053"/>
    <lineage>
        <taxon>Bacteria</taxon>
        <taxon>Bacillati</taxon>
        <taxon>Actinomycetota</taxon>
        <taxon>Actinomycetes</taxon>
        <taxon>Kitasatosporales</taxon>
        <taxon>Streptomycetaceae</taxon>
        <taxon>Kitasatospora</taxon>
    </lineage>
</organism>
<feature type="domain" description="Glycoside-hydrolase family GH114 TIM-barrel" evidence="2">
    <location>
        <begin position="123"/>
        <end position="338"/>
    </location>
</feature>
<dbReference type="InterPro" id="IPR017853">
    <property type="entry name" value="GH"/>
</dbReference>
<evidence type="ECO:0000313" key="3">
    <source>
        <dbReference type="EMBL" id="MFC7178612.1"/>
    </source>
</evidence>
<protein>
    <submittedName>
        <fullName evidence="3">Endo alpha-1,4 polygalactosaminidase</fullName>
    </submittedName>
</protein>
<comment type="caution">
    <text evidence="3">The sequence shown here is derived from an EMBL/GenBank/DDBJ whole genome shotgun (WGS) entry which is preliminary data.</text>
</comment>
<accession>A0ABW2FQ92</accession>
<gene>
    <name evidence="3" type="ORF">ACFQMG_03420</name>
</gene>
<dbReference type="Gene3D" id="3.20.20.70">
    <property type="entry name" value="Aldolase class I"/>
    <property type="match status" value="1"/>
</dbReference>
<dbReference type="RefSeq" id="WP_380230406.1">
    <property type="nucleotide sequence ID" value="NZ_JBHSVH010000002.1"/>
</dbReference>
<dbReference type="PROSITE" id="PS51318">
    <property type="entry name" value="TAT"/>
    <property type="match status" value="1"/>
</dbReference>
<name>A0ABW2FQ92_9ACTN</name>
<dbReference type="InterPro" id="IPR004352">
    <property type="entry name" value="GH114_TIM-barrel"/>
</dbReference>
<dbReference type="SUPFAM" id="SSF51445">
    <property type="entry name" value="(Trans)glycosidases"/>
    <property type="match status" value="1"/>
</dbReference>
<dbReference type="EMBL" id="JBHTAJ010000005">
    <property type="protein sequence ID" value="MFC7178612.1"/>
    <property type="molecule type" value="Genomic_DNA"/>
</dbReference>
<dbReference type="Proteomes" id="UP001596435">
    <property type="component" value="Unassembled WGS sequence"/>
</dbReference>
<evidence type="ECO:0000256" key="1">
    <source>
        <dbReference type="SAM" id="MobiDB-lite"/>
    </source>
</evidence>
<dbReference type="PANTHER" id="PTHR35273">
    <property type="entry name" value="ALPHA-1,4 POLYGALACTOSAMINIDASE, PUTATIVE (AFU_ORTHOLOGUE AFUA_3G07890)-RELATED"/>
    <property type="match status" value="1"/>
</dbReference>
<sequence length="351" mass="36072">MSRHASPLVRRRAAAAGLAVGVVAALGAGFAFTSASAGVGPQHRAAGDRPQAGAHRSAPPRAGAPTPSARPSAEAGTSGTARGALGSSAGPSGAPSGTASARAGAAAAGAGHQVTLPAPGAGFDYQIGGPYTPPPGVAAVSRDRTAPAAAGMYNICYVNAFQAQPDATDWWQQNHPDLLLRDSGGDPVVDQDWHEALLDVSTADKRTRLAAIVGGWIDDCAAKGYQAVEPDNLDSYDRSGGRLSKSSNAAFAELLADRAHGAGLAIGQKNTTAMLDQRTAVGFDFAVAEECGRYGECGAFASAYGNRVFVIEYRAADFDKACDEWRGRLSVVLRDRDVRPAGTSGYVYRRC</sequence>
<reference evidence="4" key="1">
    <citation type="journal article" date="2019" name="Int. J. Syst. Evol. Microbiol.">
        <title>The Global Catalogue of Microorganisms (GCM) 10K type strain sequencing project: providing services to taxonomists for standard genome sequencing and annotation.</title>
        <authorList>
            <consortium name="The Broad Institute Genomics Platform"/>
            <consortium name="The Broad Institute Genome Sequencing Center for Infectious Disease"/>
            <person name="Wu L."/>
            <person name="Ma J."/>
        </authorList>
    </citation>
    <scope>NUCLEOTIDE SEQUENCE [LARGE SCALE GENOMIC DNA]</scope>
    <source>
        <strain evidence="4">CGMCC 1.12859</strain>
    </source>
</reference>
<dbReference type="InterPro" id="IPR006311">
    <property type="entry name" value="TAT_signal"/>
</dbReference>